<dbReference type="GO" id="GO:0005829">
    <property type="term" value="C:cytosol"/>
    <property type="evidence" value="ECO:0007669"/>
    <property type="project" value="TreeGrafter"/>
</dbReference>
<keyword evidence="4" id="KW-0804">Transcription</keyword>
<keyword evidence="2" id="KW-0238">DNA-binding</keyword>
<feature type="domain" description="HTH crp-type" evidence="7">
    <location>
        <begin position="153"/>
        <end position="220"/>
    </location>
</feature>
<dbReference type="InterPro" id="IPR000595">
    <property type="entry name" value="cNMP-bd_dom"/>
</dbReference>
<comment type="caution">
    <text evidence="8">The sequence shown here is derived from an EMBL/GenBank/DDBJ whole genome shotgun (WGS) entry which is preliminary data.</text>
</comment>
<feature type="coiled-coil region" evidence="5">
    <location>
        <begin position="133"/>
        <end position="172"/>
    </location>
</feature>
<gene>
    <name evidence="8" type="ORF">GNP95_01885</name>
</gene>
<dbReference type="InterPro" id="IPR036388">
    <property type="entry name" value="WH-like_DNA-bd_sf"/>
</dbReference>
<keyword evidence="1" id="KW-0805">Transcription regulation</keyword>
<dbReference type="GO" id="GO:0003677">
    <property type="term" value="F:DNA binding"/>
    <property type="evidence" value="ECO:0007669"/>
    <property type="project" value="UniProtKB-KW"/>
</dbReference>
<evidence type="ECO:0000313" key="9">
    <source>
        <dbReference type="Proteomes" id="UP000447876"/>
    </source>
</evidence>
<sequence>MSCHCQLSDVGYCVEKVPIFNGLSGEELREIAAITTAKFYDKGEMIYSAGDPGNRLFVIHSGQVKIVRFSPAGREQVIRILEPGQFMGELSLFNAVPRSDYAEAVKASTLCMIQGDKLKELVTAYPSVAIKIMEELSRRLQQAEQLIEEINLHSVEQRLAQALLEMADDKHEVLLKMTKGDFASQLGMSQETLSRKLSSFQEEQLIQLKGHRKIIIADLERLAALMR</sequence>
<evidence type="ECO:0000256" key="5">
    <source>
        <dbReference type="SAM" id="Coils"/>
    </source>
</evidence>
<proteinExistence type="predicted"/>
<dbReference type="Pfam" id="PF13545">
    <property type="entry name" value="HTH_Crp_2"/>
    <property type="match status" value="1"/>
</dbReference>
<dbReference type="Proteomes" id="UP000447876">
    <property type="component" value="Unassembled WGS sequence"/>
</dbReference>
<dbReference type="SUPFAM" id="SSF51206">
    <property type="entry name" value="cAMP-binding domain-like"/>
    <property type="match status" value="1"/>
</dbReference>
<dbReference type="CDD" id="cd00038">
    <property type="entry name" value="CAP_ED"/>
    <property type="match status" value="1"/>
</dbReference>
<dbReference type="SMART" id="SM00100">
    <property type="entry name" value="cNMP"/>
    <property type="match status" value="1"/>
</dbReference>
<dbReference type="EMBL" id="WNZW01000001">
    <property type="protein sequence ID" value="MUG43757.1"/>
    <property type="molecule type" value="Genomic_DNA"/>
</dbReference>
<protein>
    <submittedName>
        <fullName evidence="8">Cyclic nucleotide-binding domain-containing protein</fullName>
    </submittedName>
</protein>
<dbReference type="InterPro" id="IPR036390">
    <property type="entry name" value="WH_DNA-bd_sf"/>
</dbReference>
<accession>A0A7X2YXN5</accession>
<dbReference type="PROSITE" id="PS51063">
    <property type="entry name" value="HTH_CRP_2"/>
    <property type="match status" value="1"/>
</dbReference>
<evidence type="ECO:0000256" key="4">
    <source>
        <dbReference type="ARBA" id="ARBA00023163"/>
    </source>
</evidence>
<dbReference type="Pfam" id="PF00027">
    <property type="entry name" value="cNMP_binding"/>
    <property type="match status" value="1"/>
</dbReference>
<dbReference type="PRINTS" id="PR00034">
    <property type="entry name" value="HTHCRP"/>
</dbReference>
<evidence type="ECO:0000256" key="3">
    <source>
        <dbReference type="ARBA" id="ARBA00023159"/>
    </source>
</evidence>
<name>A0A7X2YXN5_9BACL</name>
<dbReference type="SMART" id="SM00419">
    <property type="entry name" value="HTH_CRP"/>
    <property type="match status" value="1"/>
</dbReference>
<reference evidence="8 9" key="1">
    <citation type="submission" date="2019-11" db="EMBL/GenBank/DDBJ databases">
        <title>Draft genome sequences of five Paenibacillus species of dairy origin.</title>
        <authorList>
            <person name="Olajide A.M."/>
            <person name="Chen S."/>
            <person name="Lapointe G."/>
        </authorList>
    </citation>
    <scope>NUCLEOTIDE SEQUENCE [LARGE SCALE GENOMIC DNA]</scope>
    <source>
        <strain evidence="8 9">12CR55</strain>
    </source>
</reference>
<evidence type="ECO:0000259" key="7">
    <source>
        <dbReference type="PROSITE" id="PS51063"/>
    </source>
</evidence>
<dbReference type="PROSITE" id="PS50042">
    <property type="entry name" value="CNMP_BINDING_3"/>
    <property type="match status" value="1"/>
</dbReference>
<dbReference type="SUPFAM" id="SSF46785">
    <property type="entry name" value="Winged helix' DNA-binding domain"/>
    <property type="match status" value="1"/>
</dbReference>
<dbReference type="GO" id="GO:0003700">
    <property type="term" value="F:DNA-binding transcription factor activity"/>
    <property type="evidence" value="ECO:0007669"/>
    <property type="project" value="TreeGrafter"/>
</dbReference>
<dbReference type="PANTHER" id="PTHR24567:SF28">
    <property type="entry name" value="LISTERIOLYSIN REGULATORY PROTEIN"/>
    <property type="match status" value="1"/>
</dbReference>
<feature type="domain" description="Cyclic nucleotide-binding" evidence="6">
    <location>
        <begin position="19"/>
        <end position="139"/>
    </location>
</feature>
<dbReference type="Gene3D" id="1.10.10.10">
    <property type="entry name" value="Winged helix-like DNA-binding domain superfamily/Winged helix DNA-binding domain"/>
    <property type="match status" value="1"/>
</dbReference>
<evidence type="ECO:0000313" key="8">
    <source>
        <dbReference type="EMBL" id="MUG43757.1"/>
    </source>
</evidence>
<keyword evidence="3" id="KW-0010">Activator</keyword>
<dbReference type="AlphaFoldDB" id="A0A7X2YXN5"/>
<dbReference type="PANTHER" id="PTHR24567">
    <property type="entry name" value="CRP FAMILY TRANSCRIPTIONAL REGULATORY PROTEIN"/>
    <property type="match status" value="1"/>
</dbReference>
<dbReference type="InterPro" id="IPR014710">
    <property type="entry name" value="RmlC-like_jellyroll"/>
</dbReference>
<dbReference type="Gene3D" id="2.60.120.10">
    <property type="entry name" value="Jelly Rolls"/>
    <property type="match status" value="1"/>
</dbReference>
<evidence type="ECO:0000256" key="1">
    <source>
        <dbReference type="ARBA" id="ARBA00023015"/>
    </source>
</evidence>
<dbReference type="InterPro" id="IPR012318">
    <property type="entry name" value="HTH_CRP"/>
</dbReference>
<evidence type="ECO:0000256" key="2">
    <source>
        <dbReference type="ARBA" id="ARBA00023125"/>
    </source>
</evidence>
<dbReference type="InterPro" id="IPR050397">
    <property type="entry name" value="Env_Response_Regulators"/>
</dbReference>
<organism evidence="8 9">
    <name type="scientific">Paenibacillus woosongensis</name>
    <dbReference type="NCBI Taxonomy" id="307580"/>
    <lineage>
        <taxon>Bacteria</taxon>
        <taxon>Bacillati</taxon>
        <taxon>Bacillota</taxon>
        <taxon>Bacilli</taxon>
        <taxon>Bacillales</taxon>
        <taxon>Paenibacillaceae</taxon>
        <taxon>Paenibacillus</taxon>
    </lineage>
</organism>
<dbReference type="RefSeq" id="WP_330163224.1">
    <property type="nucleotide sequence ID" value="NZ_WNZW01000001.1"/>
</dbReference>
<keyword evidence="5" id="KW-0175">Coiled coil</keyword>
<dbReference type="InterPro" id="IPR018490">
    <property type="entry name" value="cNMP-bd_dom_sf"/>
</dbReference>
<evidence type="ECO:0000259" key="6">
    <source>
        <dbReference type="PROSITE" id="PS50042"/>
    </source>
</evidence>